<dbReference type="EMBL" id="JBHTLQ010000017">
    <property type="protein sequence ID" value="MFD1190792.1"/>
    <property type="molecule type" value="Genomic_DNA"/>
</dbReference>
<proteinExistence type="predicted"/>
<gene>
    <name evidence="2" type="ORF">ACFQ27_09390</name>
</gene>
<evidence type="ECO:0000313" key="3">
    <source>
        <dbReference type="Proteomes" id="UP001597216"/>
    </source>
</evidence>
<keyword evidence="3" id="KW-1185">Reference proteome</keyword>
<dbReference type="RefSeq" id="WP_377353397.1">
    <property type="nucleotide sequence ID" value="NZ_JBHTLQ010000017.1"/>
</dbReference>
<comment type="caution">
    <text evidence="2">The sequence shown here is derived from an EMBL/GenBank/DDBJ whole genome shotgun (WGS) entry which is preliminary data.</text>
</comment>
<feature type="domain" description="RiboL-PSP-HEPN" evidence="1">
    <location>
        <begin position="17"/>
        <end position="205"/>
    </location>
</feature>
<dbReference type="Pfam" id="PF18735">
    <property type="entry name" value="HEPN_RiboL-PSP"/>
    <property type="match status" value="1"/>
</dbReference>
<evidence type="ECO:0000259" key="1">
    <source>
        <dbReference type="Pfam" id="PF18735"/>
    </source>
</evidence>
<sequence>MSKPYTEAILAEQLSRDRTWRIREISDLKVAVKRADSSLRQVLLRSLVTICYAHWEGSVRLAARKYLEHIALRKFRFDQLNPQFLRNYFLPRLASLANSKGSISERCDIVDEILSGPGNQFKRVNEDLVNTKSNLNYDVLKDICLVCGISLDAFEGRETFIDIVLLKRRNAIAHGEDTLIGLEDLDLVADGTVELMRAFGDALENHAYLGAYKAA</sequence>
<accession>A0ABW3T131</accession>
<protein>
    <submittedName>
        <fullName evidence="2">MAE_28990/MAE_18760 family HEPN-like nuclease</fullName>
    </submittedName>
</protein>
<dbReference type="InterPro" id="IPR041519">
    <property type="entry name" value="HEPN_RiboL-PSP"/>
</dbReference>
<organism evidence="2 3">
    <name type="scientific">Phenylobacterium conjunctum</name>
    <dbReference type="NCBI Taxonomy" id="1298959"/>
    <lineage>
        <taxon>Bacteria</taxon>
        <taxon>Pseudomonadati</taxon>
        <taxon>Pseudomonadota</taxon>
        <taxon>Alphaproteobacteria</taxon>
        <taxon>Caulobacterales</taxon>
        <taxon>Caulobacteraceae</taxon>
        <taxon>Phenylobacterium</taxon>
    </lineage>
</organism>
<reference evidence="3" key="1">
    <citation type="journal article" date="2019" name="Int. J. Syst. Evol. Microbiol.">
        <title>The Global Catalogue of Microorganisms (GCM) 10K type strain sequencing project: providing services to taxonomists for standard genome sequencing and annotation.</title>
        <authorList>
            <consortium name="The Broad Institute Genomics Platform"/>
            <consortium name="The Broad Institute Genome Sequencing Center for Infectious Disease"/>
            <person name="Wu L."/>
            <person name="Ma J."/>
        </authorList>
    </citation>
    <scope>NUCLEOTIDE SEQUENCE [LARGE SCALE GENOMIC DNA]</scope>
    <source>
        <strain evidence="3">CCUG 55074</strain>
    </source>
</reference>
<dbReference type="Proteomes" id="UP001597216">
    <property type="component" value="Unassembled WGS sequence"/>
</dbReference>
<name>A0ABW3T131_9CAUL</name>
<evidence type="ECO:0000313" key="2">
    <source>
        <dbReference type="EMBL" id="MFD1190792.1"/>
    </source>
</evidence>